<evidence type="ECO:0000313" key="4">
    <source>
        <dbReference type="Proteomes" id="UP000186917"/>
    </source>
</evidence>
<keyword evidence="1" id="KW-0175">Coiled coil</keyword>
<reference evidence="4" key="1">
    <citation type="submission" date="2017-01" db="EMBL/GenBank/DDBJ databases">
        <authorList>
            <person name="Varghese N."/>
            <person name="Submissions S."/>
        </authorList>
    </citation>
    <scope>NUCLEOTIDE SEQUENCE [LARGE SCALE GENOMIC DNA]</scope>
    <source>
        <strain evidence="4">DSM 21054</strain>
    </source>
</reference>
<evidence type="ECO:0000256" key="1">
    <source>
        <dbReference type="SAM" id="Coils"/>
    </source>
</evidence>
<dbReference type="KEGG" id="fln:FLA_0437"/>
<evidence type="ECO:0008006" key="5">
    <source>
        <dbReference type="Google" id="ProtNLM"/>
    </source>
</evidence>
<keyword evidence="4" id="KW-1185">Reference proteome</keyword>
<keyword evidence="2" id="KW-0732">Signal</keyword>
<evidence type="ECO:0000313" key="3">
    <source>
        <dbReference type="EMBL" id="SIT31462.1"/>
    </source>
</evidence>
<dbReference type="RefSeq" id="WP_076381757.1">
    <property type="nucleotide sequence ID" value="NZ_AP017422.1"/>
</dbReference>
<dbReference type="AlphaFoldDB" id="A0A173MA85"/>
<dbReference type="OrthoDB" id="793529at2"/>
<feature type="coiled-coil region" evidence="1">
    <location>
        <begin position="49"/>
        <end position="79"/>
    </location>
</feature>
<dbReference type="STRING" id="477680.SAMN05421788_110181"/>
<dbReference type="Proteomes" id="UP000186917">
    <property type="component" value="Unassembled WGS sequence"/>
</dbReference>
<organism evidence="3 4">
    <name type="scientific">Filimonas lacunae</name>
    <dbReference type="NCBI Taxonomy" id="477680"/>
    <lineage>
        <taxon>Bacteria</taxon>
        <taxon>Pseudomonadati</taxon>
        <taxon>Bacteroidota</taxon>
        <taxon>Chitinophagia</taxon>
        <taxon>Chitinophagales</taxon>
        <taxon>Chitinophagaceae</taxon>
        <taxon>Filimonas</taxon>
    </lineage>
</organism>
<dbReference type="EMBL" id="FTOR01000010">
    <property type="protein sequence ID" value="SIT31462.1"/>
    <property type="molecule type" value="Genomic_DNA"/>
</dbReference>
<name>A0A173MA85_9BACT</name>
<gene>
    <name evidence="3" type="ORF">SAMN05421788_110181</name>
</gene>
<sequence length="226" mass="26358">MKNTIIRLLIAVLLIVSPSLTYKAQAQDPIVEAVKAAVKRVIKAVDLQVQRWQNQVLDLQNIQREAENLLSKLKLQDIADWTNKQKQLYSDYFDELWRVKTVITYYNRLAQIYNMQKQIVTEYGIAYSIISQDNHFTPAEQDRIHTIYTNLLTESLSGIDDVIGMMKSFTVQMSDADRLVIINKTADALEEHLSDLREFNQDNKLLSLQRSKNQEEIDFIKKLYNF</sequence>
<protein>
    <recommendedName>
        <fullName evidence="5">Conjugal transfer protein TraI</fullName>
    </recommendedName>
</protein>
<feature type="chain" id="PRO_5030022652" description="Conjugal transfer protein TraI" evidence="2">
    <location>
        <begin position="27"/>
        <end position="226"/>
    </location>
</feature>
<accession>A0A173MA85</accession>
<feature type="signal peptide" evidence="2">
    <location>
        <begin position="1"/>
        <end position="26"/>
    </location>
</feature>
<evidence type="ECO:0000256" key="2">
    <source>
        <dbReference type="SAM" id="SignalP"/>
    </source>
</evidence>
<proteinExistence type="predicted"/>